<dbReference type="SUPFAM" id="SSF46626">
    <property type="entry name" value="Cytochrome c"/>
    <property type="match status" value="1"/>
</dbReference>
<dbReference type="Gene3D" id="1.10.760.10">
    <property type="entry name" value="Cytochrome c-like domain"/>
    <property type="match status" value="1"/>
</dbReference>
<gene>
    <name evidence="3" type="ORF">GHK48_03980</name>
</gene>
<feature type="region of interest" description="Disordered" evidence="1">
    <location>
        <begin position="41"/>
        <end position="63"/>
    </location>
</feature>
<evidence type="ECO:0000313" key="3">
    <source>
        <dbReference type="EMBL" id="MQX07502.1"/>
    </source>
</evidence>
<dbReference type="GO" id="GO:0009055">
    <property type="term" value="F:electron transfer activity"/>
    <property type="evidence" value="ECO:0007669"/>
    <property type="project" value="InterPro"/>
</dbReference>
<accession>A0A844A5Y0</accession>
<dbReference type="Pfam" id="PF03150">
    <property type="entry name" value="CCP_MauG"/>
    <property type="match status" value="1"/>
</dbReference>
<evidence type="ECO:0000256" key="1">
    <source>
        <dbReference type="SAM" id="MobiDB-lite"/>
    </source>
</evidence>
<name>A0A844A5Y0_RHIFR</name>
<sequence>MLDFARAAELGRALFFDERFSSMGDIACATCHLPERTELRAEGRRRLERDEGRGPGGGEPGFR</sequence>
<dbReference type="GO" id="GO:0020037">
    <property type="term" value="F:heme binding"/>
    <property type="evidence" value="ECO:0007669"/>
    <property type="project" value="InterPro"/>
</dbReference>
<feature type="compositionally biased region" description="Basic and acidic residues" evidence="1">
    <location>
        <begin position="41"/>
        <end position="53"/>
    </location>
</feature>
<dbReference type="InterPro" id="IPR004852">
    <property type="entry name" value="Di-haem_cyt_c_peroxidsae"/>
</dbReference>
<evidence type="ECO:0000259" key="2">
    <source>
        <dbReference type="Pfam" id="PF03150"/>
    </source>
</evidence>
<dbReference type="AlphaFoldDB" id="A0A844A5Y0"/>
<dbReference type="EMBL" id="WISZ01000050">
    <property type="protein sequence ID" value="MQX07502.1"/>
    <property type="molecule type" value="Genomic_DNA"/>
</dbReference>
<organism evidence="3 4">
    <name type="scientific">Rhizobium fredii</name>
    <name type="common">Sinorhizobium fredii</name>
    <dbReference type="NCBI Taxonomy" id="380"/>
    <lineage>
        <taxon>Bacteria</taxon>
        <taxon>Pseudomonadati</taxon>
        <taxon>Pseudomonadota</taxon>
        <taxon>Alphaproteobacteria</taxon>
        <taxon>Hyphomicrobiales</taxon>
        <taxon>Rhizobiaceae</taxon>
        <taxon>Sinorhizobium/Ensifer group</taxon>
        <taxon>Sinorhizobium</taxon>
    </lineage>
</organism>
<feature type="domain" description="Di-haem cytochrome c peroxidase" evidence="2">
    <location>
        <begin position="7"/>
        <end position="37"/>
    </location>
</feature>
<protein>
    <recommendedName>
        <fullName evidence="2">Di-haem cytochrome c peroxidase domain-containing protein</fullName>
    </recommendedName>
</protein>
<feature type="compositionally biased region" description="Gly residues" evidence="1">
    <location>
        <begin position="54"/>
        <end position="63"/>
    </location>
</feature>
<dbReference type="Proteomes" id="UP000466694">
    <property type="component" value="Unassembled WGS sequence"/>
</dbReference>
<comment type="caution">
    <text evidence="3">The sequence shown here is derived from an EMBL/GenBank/DDBJ whole genome shotgun (WGS) entry which is preliminary data.</text>
</comment>
<evidence type="ECO:0000313" key="4">
    <source>
        <dbReference type="Proteomes" id="UP000466694"/>
    </source>
</evidence>
<reference evidence="3 4" key="1">
    <citation type="journal article" date="2013" name="Genome Biol.">
        <title>Comparative genomics of the core and accessory genomes of 48 Sinorhizobium strains comprising five genospecies.</title>
        <authorList>
            <person name="Sugawara M."/>
            <person name="Epstein B."/>
            <person name="Badgley B.D."/>
            <person name="Unno T."/>
            <person name="Xu L."/>
            <person name="Reese J."/>
            <person name="Gyaneshwar P."/>
            <person name="Denny R."/>
            <person name="Mudge J."/>
            <person name="Bharti A.K."/>
            <person name="Farmer A.D."/>
            <person name="May G.D."/>
            <person name="Woodward J.E."/>
            <person name="Medigue C."/>
            <person name="Vallenet D."/>
            <person name="Lajus A."/>
            <person name="Rouy Z."/>
            <person name="Martinez-Vaz B."/>
            <person name="Tiffin P."/>
            <person name="Young N.D."/>
            <person name="Sadowsky M.J."/>
        </authorList>
    </citation>
    <scope>NUCLEOTIDE SEQUENCE [LARGE SCALE GENOMIC DNA]</scope>
    <source>
        <strain evidence="3 4">USDA205</strain>
    </source>
</reference>
<dbReference type="GO" id="GO:0016491">
    <property type="term" value="F:oxidoreductase activity"/>
    <property type="evidence" value="ECO:0007669"/>
    <property type="project" value="InterPro"/>
</dbReference>
<proteinExistence type="predicted"/>
<dbReference type="RefSeq" id="WP_080579309.1">
    <property type="nucleotide sequence ID" value="NZ_BJNI01000128.1"/>
</dbReference>
<dbReference type="InterPro" id="IPR036909">
    <property type="entry name" value="Cyt_c-like_dom_sf"/>
</dbReference>